<gene>
    <name evidence="2" type="ORF">N478_05615</name>
</gene>
<dbReference type="RefSeq" id="WP_063382648.1">
    <property type="nucleotide sequence ID" value="NZ_AUXX01000045.1"/>
</dbReference>
<name>A0A167JJB5_9GAMM</name>
<protein>
    <submittedName>
        <fullName evidence="2">Phage portal protein</fullName>
    </submittedName>
</protein>
<sequence length="355" mass="40015">MTAQKPRMKNVTAGSSPNYNRGIRTFSFGDPEPCLNNRYTDYVGVFQTGDGLYEPPISLDGIYSLLGVNAQHGPILYFKRNMILKWLIQNNYISRQELLKFAQDYVIFANAYLQPIYNRVGTLKRVRHLPAMKMRYTTQKGVYAMINNDGSITRFNAGEVIQIKEYDPKQGIYGMPQYYGGIQSALLSEDSTLFRRKYFKNGAHLGYIFSMADPSLSPEEEDKLEAAILNSKGAGNFRSMFINNRTAKGDAEKAIKIIPIGDHAQKDEFERIRKITSQDMLSMHRAQEALSGQMSGDQSAGLGNLDRITSAYYNNEVVPLQQEIATINEFLPSYAHINFNVPSYSDLLQTQGDAA</sequence>
<reference evidence="2 3" key="1">
    <citation type="submission" date="2013-07" db="EMBL/GenBank/DDBJ databases">
        <title>Comparative Genomic and Metabolomic Analysis of Twelve Strains of Pseudoalteromonas luteoviolacea.</title>
        <authorList>
            <person name="Vynne N.G."/>
            <person name="Mansson M."/>
            <person name="Gram L."/>
        </authorList>
    </citation>
    <scope>NUCLEOTIDE SEQUENCE [LARGE SCALE GENOMIC DNA]</scope>
    <source>
        <strain evidence="2 3">S4060-1</strain>
    </source>
</reference>
<proteinExistence type="inferred from homology"/>
<dbReference type="EMBL" id="AUXX01000045">
    <property type="protein sequence ID" value="KZN61199.1"/>
    <property type="molecule type" value="Genomic_DNA"/>
</dbReference>
<accession>A0A167JJB5</accession>
<comment type="caution">
    <text evidence="2">The sequence shown here is derived from an EMBL/GenBank/DDBJ whole genome shotgun (WGS) entry which is preliminary data.</text>
</comment>
<dbReference type="Pfam" id="PF04860">
    <property type="entry name" value="Phage_portal"/>
    <property type="match status" value="1"/>
</dbReference>
<dbReference type="PATRIC" id="fig|1365257.3.peg.4440"/>
<dbReference type="Proteomes" id="UP000076661">
    <property type="component" value="Unassembled WGS sequence"/>
</dbReference>
<comment type="similarity">
    <text evidence="1">Belongs to the phage portal family. PBSX subfamily.</text>
</comment>
<dbReference type="InterPro" id="IPR006944">
    <property type="entry name" value="Phage/GTA_portal"/>
</dbReference>
<evidence type="ECO:0000313" key="2">
    <source>
        <dbReference type="EMBL" id="KZN61199.1"/>
    </source>
</evidence>
<dbReference type="NCBIfam" id="TIGR01540">
    <property type="entry name" value="portal_PBSX"/>
    <property type="match status" value="1"/>
</dbReference>
<dbReference type="AlphaFoldDB" id="A0A167JJB5"/>
<dbReference type="InterPro" id="IPR006430">
    <property type="entry name" value="Phage_portal_PBSX"/>
</dbReference>
<organism evidence="2 3">
    <name type="scientific">Pseudoalteromonas luteoviolacea S4060-1</name>
    <dbReference type="NCBI Taxonomy" id="1365257"/>
    <lineage>
        <taxon>Bacteria</taxon>
        <taxon>Pseudomonadati</taxon>
        <taxon>Pseudomonadota</taxon>
        <taxon>Gammaproteobacteria</taxon>
        <taxon>Alteromonadales</taxon>
        <taxon>Pseudoalteromonadaceae</taxon>
        <taxon>Pseudoalteromonas</taxon>
    </lineage>
</organism>
<evidence type="ECO:0000313" key="3">
    <source>
        <dbReference type="Proteomes" id="UP000076661"/>
    </source>
</evidence>
<evidence type="ECO:0000256" key="1">
    <source>
        <dbReference type="ARBA" id="ARBA00006799"/>
    </source>
</evidence>